<reference evidence="3" key="1">
    <citation type="journal article" date="2019" name="Int. J. Syst. Evol. Microbiol.">
        <title>The Global Catalogue of Microorganisms (GCM) 10K type strain sequencing project: providing services to taxonomists for standard genome sequencing and annotation.</title>
        <authorList>
            <consortium name="The Broad Institute Genomics Platform"/>
            <consortium name="The Broad Institute Genome Sequencing Center for Infectious Disease"/>
            <person name="Wu L."/>
            <person name="Ma J."/>
        </authorList>
    </citation>
    <scope>NUCLEOTIDE SEQUENCE [LARGE SCALE GENOMIC DNA]</scope>
    <source>
        <strain evidence="3">NBRC 103632</strain>
    </source>
</reference>
<dbReference type="EMBL" id="BSPL01000004">
    <property type="protein sequence ID" value="GLS68229.1"/>
    <property type="molecule type" value="Genomic_DNA"/>
</dbReference>
<dbReference type="Gene3D" id="1.10.3210.10">
    <property type="entry name" value="Hypothetical protein af1432"/>
    <property type="match status" value="1"/>
</dbReference>
<dbReference type="GO" id="GO:0008081">
    <property type="term" value="F:phosphoric diester hydrolase activity"/>
    <property type="evidence" value="ECO:0007669"/>
    <property type="project" value="UniProtKB-ARBA"/>
</dbReference>
<gene>
    <name evidence="2" type="ORF">GCM10007890_02410</name>
</gene>
<proteinExistence type="predicted"/>
<accession>A0AA37WPI3</accession>
<dbReference type="SMART" id="SM00471">
    <property type="entry name" value="HDc"/>
    <property type="match status" value="1"/>
</dbReference>
<name>A0AA37WPI3_9HYPH</name>
<dbReference type="Proteomes" id="UP001157440">
    <property type="component" value="Unassembled WGS sequence"/>
</dbReference>
<evidence type="ECO:0000313" key="3">
    <source>
        <dbReference type="Proteomes" id="UP001157440"/>
    </source>
</evidence>
<protein>
    <submittedName>
        <fullName evidence="2">Phosphohydrolase</fullName>
    </submittedName>
</protein>
<dbReference type="NCBIfam" id="TIGR00277">
    <property type="entry name" value="HDIG"/>
    <property type="match status" value="1"/>
</dbReference>
<sequence length="348" mass="37644">MGELLLITDDLRRGERLARDLGAFRACRVHDLYEDGVPASGAELIISDVKAFTSEAILRLRGVLKSVRSADTTFLCLLHENSARAHVQADLLGASGTLSATAATRLLIQALVCLQEHAEAVAPATQRQAESARRFLSETFVPGRAVTPVLADSGTEIVSSAVRASGIRDWVRAVRRFDDATHQHCLLVAGLAVAFSGTLGLSELDRHQLAKAALLHDVGKICVPSAILNKRSKLNEAEMAVMRTHPTRGHAMLAGAGFEDAMLAVVRSHHELLDGSGYPDRLRGREIPDLVRLVTVCDIYGALIERRPYRAPTGGTEAYGILEGMGDRLDRDLVRAFKPVARAYSNTS</sequence>
<dbReference type="RefSeq" id="WP_238199471.1">
    <property type="nucleotide sequence ID" value="NZ_BPQZ01000038.1"/>
</dbReference>
<dbReference type="InterPro" id="IPR003607">
    <property type="entry name" value="HD/PDEase_dom"/>
</dbReference>
<keyword evidence="3" id="KW-1185">Reference proteome</keyword>
<evidence type="ECO:0000259" key="1">
    <source>
        <dbReference type="PROSITE" id="PS51832"/>
    </source>
</evidence>
<dbReference type="PANTHER" id="PTHR43155:SF2">
    <property type="entry name" value="CYCLIC DI-GMP PHOSPHODIESTERASE PA4108"/>
    <property type="match status" value="1"/>
</dbReference>
<dbReference type="SUPFAM" id="SSF109604">
    <property type="entry name" value="HD-domain/PDEase-like"/>
    <property type="match status" value="1"/>
</dbReference>
<dbReference type="CDD" id="cd00077">
    <property type="entry name" value="HDc"/>
    <property type="match status" value="1"/>
</dbReference>
<feature type="domain" description="HD-GYP" evidence="1">
    <location>
        <begin position="159"/>
        <end position="348"/>
    </location>
</feature>
<dbReference type="Pfam" id="PF13487">
    <property type="entry name" value="HD_5"/>
    <property type="match status" value="1"/>
</dbReference>
<dbReference type="PROSITE" id="PS51832">
    <property type="entry name" value="HD_GYP"/>
    <property type="match status" value="1"/>
</dbReference>
<evidence type="ECO:0000313" key="2">
    <source>
        <dbReference type="EMBL" id="GLS68229.1"/>
    </source>
</evidence>
<organism evidence="2 3">
    <name type="scientific">Methylobacterium tardum</name>
    <dbReference type="NCBI Taxonomy" id="374432"/>
    <lineage>
        <taxon>Bacteria</taxon>
        <taxon>Pseudomonadati</taxon>
        <taxon>Pseudomonadota</taxon>
        <taxon>Alphaproteobacteria</taxon>
        <taxon>Hyphomicrobiales</taxon>
        <taxon>Methylobacteriaceae</taxon>
        <taxon>Methylobacterium</taxon>
    </lineage>
</organism>
<dbReference type="InterPro" id="IPR037522">
    <property type="entry name" value="HD_GYP_dom"/>
</dbReference>
<comment type="caution">
    <text evidence="2">The sequence shown here is derived from an EMBL/GenBank/DDBJ whole genome shotgun (WGS) entry which is preliminary data.</text>
</comment>
<dbReference type="AlphaFoldDB" id="A0AA37WPI3"/>
<dbReference type="PANTHER" id="PTHR43155">
    <property type="entry name" value="CYCLIC DI-GMP PHOSPHODIESTERASE PA4108-RELATED"/>
    <property type="match status" value="1"/>
</dbReference>
<dbReference type="InterPro" id="IPR006675">
    <property type="entry name" value="HDIG_dom"/>
</dbReference>